<dbReference type="PANTHER" id="PTHR43130">
    <property type="entry name" value="ARAC-FAMILY TRANSCRIPTIONAL REGULATOR"/>
    <property type="match status" value="1"/>
</dbReference>
<dbReference type="InterPro" id="IPR002818">
    <property type="entry name" value="DJ-1/PfpI"/>
</dbReference>
<evidence type="ECO:0000259" key="1">
    <source>
        <dbReference type="Pfam" id="PF01965"/>
    </source>
</evidence>
<proteinExistence type="predicted"/>
<dbReference type="CDD" id="cd03139">
    <property type="entry name" value="GATase1_PfpI_2"/>
    <property type="match status" value="1"/>
</dbReference>
<accession>A0A7X4LPP1</accession>
<name>A0A7X4LPP1_9VIBR</name>
<dbReference type="InterPro" id="IPR052158">
    <property type="entry name" value="INH-QAR"/>
</dbReference>
<dbReference type="GO" id="GO:0006355">
    <property type="term" value="P:regulation of DNA-templated transcription"/>
    <property type="evidence" value="ECO:0007669"/>
    <property type="project" value="TreeGrafter"/>
</dbReference>
<evidence type="ECO:0000313" key="3">
    <source>
        <dbReference type="Proteomes" id="UP000462621"/>
    </source>
</evidence>
<organism evidence="2 3">
    <name type="scientific">Vibrio eleionomae</name>
    <dbReference type="NCBI Taxonomy" id="2653505"/>
    <lineage>
        <taxon>Bacteria</taxon>
        <taxon>Pseudomonadati</taxon>
        <taxon>Pseudomonadota</taxon>
        <taxon>Gammaproteobacteria</taxon>
        <taxon>Vibrionales</taxon>
        <taxon>Vibrionaceae</taxon>
        <taxon>Vibrio</taxon>
    </lineage>
</organism>
<dbReference type="RefSeq" id="WP_161157805.1">
    <property type="nucleotide sequence ID" value="NZ_WEKT01000052.1"/>
</dbReference>
<dbReference type="Pfam" id="PF01965">
    <property type="entry name" value="DJ-1_PfpI"/>
    <property type="match status" value="1"/>
</dbReference>
<evidence type="ECO:0000313" key="2">
    <source>
        <dbReference type="EMBL" id="MZI95326.1"/>
    </source>
</evidence>
<feature type="domain" description="DJ-1/PfpI" evidence="1">
    <location>
        <begin position="20"/>
        <end position="169"/>
    </location>
</feature>
<dbReference type="PANTHER" id="PTHR43130:SF14">
    <property type="entry name" value="DJ-1_PFPI DOMAIN-CONTAINING PROTEIN"/>
    <property type="match status" value="1"/>
</dbReference>
<sequence length="202" mass="22397">MNIGIYVYENSEVLDFSGPFEVFSTAARLRRPDWNVFTLGQTLNPIQARGGFNHTPKYSVTSHPPIDVLVVVGGVHHDEMDKADVIAWIVDVAQSAQWVTSVCTGAFLLGKAGLLEGKKATTHWEDLPQLKQLFTNTQVISDSRWVHDGHVVTSAGISAGIDMCLWLVSQIADLELAELTAMQMDYDWKTGTQEDLIFNDFS</sequence>
<keyword evidence="3" id="KW-1185">Reference proteome</keyword>
<dbReference type="Proteomes" id="UP000462621">
    <property type="component" value="Unassembled WGS sequence"/>
</dbReference>
<dbReference type="AlphaFoldDB" id="A0A7X4LPP1"/>
<gene>
    <name evidence="2" type="ORF">F9817_19305</name>
</gene>
<dbReference type="InterPro" id="IPR029062">
    <property type="entry name" value="Class_I_gatase-like"/>
</dbReference>
<dbReference type="EMBL" id="WEKT01000052">
    <property type="protein sequence ID" value="MZI95326.1"/>
    <property type="molecule type" value="Genomic_DNA"/>
</dbReference>
<reference evidence="2 3" key="1">
    <citation type="submission" date="2019-10" db="EMBL/GenBank/DDBJ databases">
        <title>Vibrio sp. nov. isolated from a shrimp pond.</title>
        <authorList>
            <person name="Gomez-Gil B."/>
            <person name="Enciso-Ibarra J."/>
            <person name="Enciso-Ibarra K."/>
            <person name="Bolan-Mejia C."/>
        </authorList>
    </citation>
    <scope>NUCLEOTIDE SEQUENCE [LARGE SCALE GENOMIC DNA]</scope>
    <source>
        <strain evidence="2 3">CAIM 722</strain>
    </source>
</reference>
<comment type="caution">
    <text evidence="2">The sequence shown here is derived from an EMBL/GenBank/DDBJ whole genome shotgun (WGS) entry which is preliminary data.</text>
</comment>
<protein>
    <submittedName>
        <fullName evidence="2">DJ-1/PfpI family protein</fullName>
    </submittedName>
</protein>
<dbReference type="Gene3D" id="3.40.50.880">
    <property type="match status" value="1"/>
</dbReference>
<dbReference type="SUPFAM" id="SSF52317">
    <property type="entry name" value="Class I glutamine amidotransferase-like"/>
    <property type="match status" value="1"/>
</dbReference>